<accession>A0AAT9G940</accession>
<dbReference type="AlphaFoldDB" id="A0AAT9G940"/>
<sequence>MISEPTSFTAGETVKWQRYLNKYPANEGWNLSYSFRNYTTGFDVAAIAEADYYLVLLDSETTAAYLAGNYWWQATIHKENLRYMIAKGNLEIKANLALLATYDGRSHVKKVLDALEATIVGKASRDQLSYSISGRSLSRLSPAELLKWRDIYKAEYARNLQEEKIKNGLSSGNLIKVRFNNS</sequence>
<evidence type="ECO:0000313" key="1">
    <source>
        <dbReference type="EMBL" id="BFD46363.1"/>
    </source>
</evidence>
<name>A0AAT9G940_9RICK</name>
<proteinExistence type="predicted"/>
<gene>
    <name evidence="1" type="ORF">DMENIID0002_10090</name>
</gene>
<reference evidence="1" key="1">
    <citation type="submission" date="2024-01" db="EMBL/GenBank/DDBJ databases">
        <title>Sequencing the genomes of a sandfly, Sergentomyia squamirostris, and its two endosymbionts.</title>
        <authorList>
            <person name="Itokawa K."/>
            <person name="Sanjoba C."/>
        </authorList>
    </citation>
    <scope>NUCLEOTIDE SEQUENCE</scope>
    <source>
        <strain evidence="1">RiSSQ</strain>
    </source>
</reference>
<dbReference type="EMBL" id="AP029170">
    <property type="protein sequence ID" value="BFD46363.1"/>
    <property type="molecule type" value="Genomic_DNA"/>
</dbReference>
<protein>
    <submittedName>
        <fullName evidence="1">Uncharacterized protein</fullName>
    </submittedName>
</protein>
<organism evidence="1">
    <name type="scientific">Candidatus Tisiphia endosymbiont of Sergentomyia squamirostris</name>
    <dbReference type="NCBI Taxonomy" id="3113639"/>
    <lineage>
        <taxon>Bacteria</taxon>
        <taxon>Pseudomonadati</taxon>
        <taxon>Pseudomonadota</taxon>
        <taxon>Alphaproteobacteria</taxon>
        <taxon>Rickettsiales</taxon>
        <taxon>Rickettsiaceae</taxon>
        <taxon>Rickettsieae</taxon>
        <taxon>Candidatus Tisiphia</taxon>
    </lineage>
</organism>